<proteinExistence type="predicted"/>
<protein>
    <submittedName>
        <fullName evidence="1">Uncharacterized protein</fullName>
    </submittedName>
</protein>
<dbReference type="AlphaFoldDB" id="A0A5B7FBZ5"/>
<dbReference type="Proteomes" id="UP000324222">
    <property type="component" value="Unassembled WGS sequence"/>
</dbReference>
<sequence length="97" mass="10670">MSKRLVTWTAKKLRDKQHGFALDGVGLSVTFEHAIGSGAQFMCWELKELKDDIGLKELKRYCCPIVVDIAAIAIMVKTRTIGVRWSSSSGSNVEAGN</sequence>
<dbReference type="EMBL" id="VSRR010005583">
    <property type="protein sequence ID" value="MPC42826.1"/>
    <property type="molecule type" value="Genomic_DNA"/>
</dbReference>
<evidence type="ECO:0000313" key="1">
    <source>
        <dbReference type="EMBL" id="MPC42826.1"/>
    </source>
</evidence>
<name>A0A5B7FBZ5_PORTR</name>
<comment type="caution">
    <text evidence="1">The sequence shown here is derived from an EMBL/GenBank/DDBJ whole genome shotgun (WGS) entry which is preliminary data.</text>
</comment>
<keyword evidence="2" id="KW-1185">Reference proteome</keyword>
<gene>
    <name evidence="1" type="ORF">E2C01_036458</name>
</gene>
<reference evidence="1 2" key="1">
    <citation type="submission" date="2019-05" db="EMBL/GenBank/DDBJ databases">
        <title>Another draft genome of Portunus trituberculatus and its Hox gene families provides insights of decapod evolution.</title>
        <authorList>
            <person name="Jeong J.-H."/>
            <person name="Song I."/>
            <person name="Kim S."/>
            <person name="Choi T."/>
            <person name="Kim D."/>
            <person name="Ryu S."/>
            <person name="Kim W."/>
        </authorList>
    </citation>
    <scope>NUCLEOTIDE SEQUENCE [LARGE SCALE GENOMIC DNA]</scope>
    <source>
        <tissue evidence="1">Muscle</tissue>
    </source>
</reference>
<evidence type="ECO:0000313" key="2">
    <source>
        <dbReference type="Proteomes" id="UP000324222"/>
    </source>
</evidence>
<accession>A0A5B7FBZ5</accession>
<organism evidence="1 2">
    <name type="scientific">Portunus trituberculatus</name>
    <name type="common">Swimming crab</name>
    <name type="synonym">Neptunus trituberculatus</name>
    <dbReference type="NCBI Taxonomy" id="210409"/>
    <lineage>
        <taxon>Eukaryota</taxon>
        <taxon>Metazoa</taxon>
        <taxon>Ecdysozoa</taxon>
        <taxon>Arthropoda</taxon>
        <taxon>Crustacea</taxon>
        <taxon>Multicrustacea</taxon>
        <taxon>Malacostraca</taxon>
        <taxon>Eumalacostraca</taxon>
        <taxon>Eucarida</taxon>
        <taxon>Decapoda</taxon>
        <taxon>Pleocyemata</taxon>
        <taxon>Brachyura</taxon>
        <taxon>Eubrachyura</taxon>
        <taxon>Portunoidea</taxon>
        <taxon>Portunidae</taxon>
        <taxon>Portuninae</taxon>
        <taxon>Portunus</taxon>
    </lineage>
</organism>